<dbReference type="GeneID" id="4622563"/>
<protein>
    <submittedName>
        <fullName evidence="3">AFR725C-Ap</fullName>
    </submittedName>
</protein>
<keyword evidence="1" id="KW-0472">Membrane</keyword>
<keyword evidence="2" id="KW-0732">Signal</keyword>
<evidence type="ECO:0000313" key="4">
    <source>
        <dbReference type="Proteomes" id="UP000000591"/>
    </source>
</evidence>
<proteinExistence type="predicted"/>
<evidence type="ECO:0000256" key="2">
    <source>
        <dbReference type="SAM" id="SignalP"/>
    </source>
</evidence>
<organism evidence="3 4">
    <name type="scientific">Eremothecium gossypii (strain ATCC 10895 / CBS 109.51 / FGSC 9923 / NRRL Y-1056)</name>
    <name type="common">Yeast</name>
    <name type="synonym">Ashbya gossypii</name>
    <dbReference type="NCBI Taxonomy" id="284811"/>
    <lineage>
        <taxon>Eukaryota</taxon>
        <taxon>Fungi</taxon>
        <taxon>Dikarya</taxon>
        <taxon>Ascomycota</taxon>
        <taxon>Saccharomycotina</taxon>
        <taxon>Saccharomycetes</taxon>
        <taxon>Saccharomycetales</taxon>
        <taxon>Saccharomycetaceae</taxon>
        <taxon>Eremothecium</taxon>
    </lineage>
</organism>
<feature type="chain" id="PRO_5002631608" evidence="2">
    <location>
        <begin position="19"/>
        <end position="66"/>
    </location>
</feature>
<feature type="transmembrane region" description="Helical" evidence="1">
    <location>
        <begin position="42"/>
        <end position="65"/>
    </location>
</feature>
<evidence type="ECO:0000256" key="1">
    <source>
        <dbReference type="SAM" id="Phobius"/>
    </source>
</evidence>
<feature type="signal peptide" evidence="2">
    <location>
        <begin position="1"/>
        <end position="18"/>
    </location>
</feature>
<dbReference type="FunCoup" id="A0ZVR4">
    <property type="interactions" value="38"/>
</dbReference>
<dbReference type="OMA" id="ANRTNHT"/>
<reference evidence="3 4" key="1">
    <citation type="journal article" date="2004" name="Science">
        <title>The Ashbya gossypii genome as a tool for mapping the ancient Saccharomyces cerevisiae genome.</title>
        <authorList>
            <person name="Dietrich F.S."/>
            <person name="Voegeli S."/>
            <person name="Brachat S."/>
            <person name="Lerch A."/>
            <person name="Gates K."/>
            <person name="Steiner S."/>
            <person name="Mohr C."/>
            <person name="Pohlmann R."/>
            <person name="Luedi P."/>
            <person name="Choi S."/>
            <person name="Wing R.A."/>
            <person name="Flavier A."/>
            <person name="Gaffney T.D."/>
            <person name="Philippsen P."/>
        </authorList>
    </citation>
    <scope>NUCLEOTIDE SEQUENCE [LARGE SCALE GENOMIC DNA]</scope>
    <source>
        <strain evidence="4">ATCC 10895 / CBS 109.51 / FGSC 9923 / NRRL Y-1056</strain>
    </source>
</reference>
<dbReference type="AlphaFoldDB" id="A0ZVR4"/>
<reference evidence="4" key="2">
    <citation type="journal article" date="2013" name="G3 (Bethesda)">
        <title>Genomes of Ashbya fungi isolated from insects reveal four mating-type loci, numerous translocations, lack of transposons, and distinct gene duplications.</title>
        <authorList>
            <person name="Dietrich F.S."/>
            <person name="Voegeli S."/>
            <person name="Kuo S."/>
            <person name="Philippsen P."/>
        </authorList>
    </citation>
    <scope>GENOME REANNOTATION</scope>
    <source>
        <strain evidence="4">ATCC 10895 / CBS 109.51 / FGSC 9923 / NRRL Y-1056</strain>
    </source>
</reference>
<dbReference type="InParanoid" id="A0ZVR4"/>
<keyword evidence="1" id="KW-1133">Transmembrane helix</keyword>
<dbReference type="RefSeq" id="NP_001342227.1">
    <property type="nucleotide sequence ID" value="NM_001355343.1"/>
</dbReference>
<accession>A0ZVR4</accession>
<dbReference type="KEGG" id="ago:AGOS_AFR725CA"/>
<dbReference type="Proteomes" id="UP000000591">
    <property type="component" value="Chromosome VI"/>
</dbReference>
<keyword evidence="4" id="KW-1185">Reference proteome</keyword>
<gene>
    <name evidence="3" type="ORF">AGOS_AFR725CA</name>
</gene>
<dbReference type="EMBL" id="AE016819">
    <property type="protein sequence ID" value="ABL67640.1"/>
    <property type="molecule type" value="Genomic_DNA"/>
</dbReference>
<name>A0ZVR4_EREGS</name>
<evidence type="ECO:0000313" key="3">
    <source>
        <dbReference type="EMBL" id="ABL67640.1"/>
    </source>
</evidence>
<dbReference type="HOGENOM" id="CLU_149546_0_1_1"/>
<keyword evidence="1" id="KW-0812">Transmembrane</keyword>
<sequence>MQVKSVLALFAAASIVNAHEGHHSNNTTNASSSSSASSIATGAAAVNGLGAGVFGAAVAAGIAALF</sequence>